<accession>A0ABT7ENJ5</accession>
<evidence type="ECO:0000259" key="3">
    <source>
        <dbReference type="PROSITE" id="PS50977"/>
    </source>
</evidence>
<dbReference type="Proteomes" id="UP001231915">
    <property type="component" value="Unassembled WGS sequence"/>
</dbReference>
<keyword evidence="1 2" id="KW-0238">DNA-binding</keyword>
<dbReference type="SUPFAM" id="SSF46689">
    <property type="entry name" value="Homeodomain-like"/>
    <property type="match status" value="1"/>
</dbReference>
<evidence type="ECO:0000256" key="1">
    <source>
        <dbReference type="ARBA" id="ARBA00023125"/>
    </source>
</evidence>
<dbReference type="Pfam" id="PF00440">
    <property type="entry name" value="TetR_N"/>
    <property type="match status" value="1"/>
</dbReference>
<dbReference type="InterPro" id="IPR050624">
    <property type="entry name" value="HTH-type_Tx_Regulator"/>
</dbReference>
<gene>
    <name evidence="4" type="ORF">QNM18_16355</name>
</gene>
<feature type="domain" description="HTH tetR-type" evidence="3">
    <location>
        <begin position="19"/>
        <end position="79"/>
    </location>
</feature>
<comment type="caution">
    <text evidence="4">The sequence shown here is derived from an EMBL/GenBank/DDBJ whole genome shotgun (WGS) entry which is preliminary data.</text>
</comment>
<feature type="DNA-binding region" description="H-T-H motif" evidence="2">
    <location>
        <begin position="42"/>
        <end position="61"/>
    </location>
</feature>
<protein>
    <submittedName>
        <fullName evidence="4">TetR/AcrR family transcriptional regulator</fullName>
    </submittedName>
</protein>
<dbReference type="PROSITE" id="PS50977">
    <property type="entry name" value="HTH_TETR_2"/>
    <property type="match status" value="1"/>
</dbReference>
<dbReference type="PANTHER" id="PTHR43479">
    <property type="entry name" value="ACREF/ENVCD OPERON REPRESSOR-RELATED"/>
    <property type="match status" value="1"/>
</dbReference>
<reference evidence="4 5" key="1">
    <citation type="submission" date="2023-05" db="EMBL/GenBank/DDBJ databases">
        <title>Pseudoalteromonas ardens sp. nov., Pseudoalteromonas obscura sp. nov., and Pseudoalteromonas umbrosa sp. nov., isolated from the coral Montipora capitata.</title>
        <authorList>
            <person name="Thomas E.M."/>
            <person name="Smith E.M."/>
            <person name="Papke E."/>
            <person name="Shlafstein M.D."/>
            <person name="Oline D.K."/>
            <person name="Videau P."/>
            <person name="Saw J.H."/>
            <person name="Strangman W.K."/>
            <person name="Ushijima B."/>
        </authorList>
    </citation>
    <scope>NUCLEOTIDE SEQUENCE [LARGE SCALE GENOMIC DNA]</scope>
    <source>
        <strain evidence="4 5">P94</strain>
    </source>
</reference>
<dbReference type="PANTHER" id="PTHR43479:SF11">
    <property type="entry name" value="ACREF_ENVCD OPERON REPRESSOR-RELATED"/>
    <property type="match status" value="1"/>
</dbReference>
<dbReference type="Gene3D" id="1.10.357.10">
    <property type="entry name" value="Tetracycline Repressor, domain 2"/>
    <property type="match status" value="1"/>
</dbReference>
<evidence type="ECO:0000313" key="4">
    <source>
        <dbReference type="EMBL" id="MDK2596622.1"/>
    </source>
</evidence>
<dbReference type="RefSeq" id="WP_284137824.1">
    <property type="nucleotide sequence ID" value="NZ_JASJUT010000007.1"/>
</dbReference>
<name>A0ABT7ENJ5_9GAMM</name>
<evidence type="ECO:0000313" key="5">
    <source>
        <dbReference type="Proteomes" id="UP001231915"/>
    </source>
</evidence>
<dbReference type="EMBL" id="JASJUT010000007">
    <property type="protein sequence ID" value="MDK2596622.1"/>
    <property type="molecule type" value="Genomic_DNA"/>
</dbReference>
<sequence>MTNQYSDDSVFKSKSQKGYRAKKALLDSGIELIADHGIDGFTVGELCKKANLNRTSFYSYFESIEQYIGELATRENKAFDDDFEQQTGIAYAEMTPGLKRLVLVLTQYFKRIEKDTVWNRFVVNTFSQYAPIAEVMFNDMMIDITQCIEDGDLQLAPQQAHTYCQLIFAAFGVGHQHKTPYGEVNSAQLVDMLLDAGQVKCKENVLHIYTQ</sequence>
<organism evidence="4 5">
    <name type="scientific">Pseudoalteromonas obscura</name>
    <dbReference type="NCBI Taxonomy" id="3048491"/>
    <lineage>
        <taxon>Bacteria</taxon>
        <taxon>Pseudomonadati</taxon>
        <taxon>Pseudomonadota</taxon>
        <taxon>Gammaproteobacteria</taxon>
        <taxon>Alteromonadales</taxon>
        <taxon>Pseudoalteromonadaceae</taxon>
        <taxon>Pseudoalteromonas</taxon>
    </lineage>
</organism>
<proteinExistence type="predicted"/>
<evidence type="ECO:0000256" key="2">
    <source>
        <dbReference type="PROSITE-ProRule" id="PRU00335"/>
    </source>
</evidence>
<dbReference type="InterPro" id="IPR001647">
    <property type="entry name" value="HTH_TetR"/>
</dbReference>
<dbReference type="InterPro" id="IPR009057">
    <property type="entry name" value="Homeodomain-like_sf"/>
</dbReference>
<keyword evidence="5" id="KW-1185">Reference proteome</keyword>